<feature type="transmembrane region" description="Helical" evidence="1">
    <location>
        <begin position="54"/>
        <end position="72"/>
    </location>
</feature>
<keyword evidence="1" id="KW-1133">Transmembrane helix</keyword>
<protein>
    <recommendedName>
        <fullName evidence="5">DUF4870 domain-containing protein</fullName>
    </recommendedName>
</protein>
<evidence type="ECO:0000313" key="4">
    <source>
        <dbReference type="Proteomes" id="UP000508034"/>
    </source>
</evidence>
<evidence type="ECO:0000313" key="2">
    <source>
        <dbReference type="EMBL" id="APF32536.1"/>
    </source>
</evidence>
<evidence type="ECO:0000256" key="1">
    <source>
        <dbReference type="SAM" id="Phobius"/>
    </source>
</evidence>
<name>A0A1L2Z0F7_BACTI</name>
<proteinExistence type="predicted"/>
<dbReference type="EMBL" id="CAAKHA010000028">
    <property type="protein sequence ID" value="VIJ07716.1"/>
    <property type="molecule type" value="Genomic_DNA"/>
</dbReference>
<geneLocation type="plasmid" evidence="2">
    <name>pAM65-52-1-360K</name>
</geneLocation>
<feature type="transmembrane region" description="Helical" evidence="1">
    <location>
        <begin position="12"/>
        <end position="42"/>
    </location>
</feature>
<feature type="transmembrane region" description="Helical" evidence="1">
    <location>
        <begin position="92"/>
        <end position="112"/>
    </location>
</feature>
<reference evidence="3 4" key="2">
    <citation type="submission" date="2019-04" db="EMBL/GenBank/DDBJ databases">
        <authorList>
            <person name="Patino-Navarrete R."/>
            <person name="Patino Navarrete R."/>
        </authorList>
    </citation>
    <scope>NUCLEOTIDE SEQUENCE [LARGE SCALE GENOMIC DNA]</scope>
    <source>
        <strain evidence="3">Bacillus thuringiensis strain AR23</strain>
    </source>
</reference>
<dbReference type="RefSeq" id="WP_000059259.1">
    <property type="nucleotide sequence ID" value="NZ_CAAKHA010000028.1"/>
</dbReference>
<organism evidence="2">
    <name type="scientific">Bacillus thuringiensis subsp. israelensis</name>
    <dbReference type="NCBI Taxonomy" id="1430"/>
    <lineage>
        <taxon>Bacteria</taxon>
        <taxon>Bacillati</taxon>
        <taxon>Bacillota</taxon>
        <taxon>Bacilli</taxon>
        <taxon>Bacillales</taxon>
        <taxon>Bacillaceae</taxon>
        <taxon>Bacillus</taxon>
        <taxon>Bacillus cereus group</taxon>
    </lineage>
</organism>
<sequence length="135" mass="15924">MSLSQEKKLKLMMHTITLLSFIILTFFSITIFYIPLIFYLIFKSKELRIIAIETAVYQLFTWIIVLIWNTFVMRTLMLSMFHSDMNVSNMSMILWTAPIYIILTILLGFGPLKGILYVLQGKDFHYPIISKWISK</sequence>
<keyword evidence="1" id="KW-0472">Membrane</keyword>
<dbReference type="EMBL" id="CP013276">
    <property type="protein sequence ID" value="APF32536.1"/>
    <property type="molecule type" value="Genomic_DNA"/>
</dbReference>
<keyword evidence="1" id="KW-0812">Transmembrane</keyword>
<dbReference type="Proteomes" id="UP000508034">
    <property type="component" value="Unassembled WGS sequence"/>
</dbReference>
<accession>A0A1L2Z0F7</accession>
<reference evidence="2" key="1">
    <citation type="journal article" date="2017" name="Res. Microbiol.">
        <title>Comparative genomics of extrachromosomal elements in Bacillus thuringiensis subsp. israelensis.</title>
        <authorList>
            <person name="Bolotin A."/>
            <person name="Gillis A."/>
            <person name="Sanchis V."/>
            <person name="Nielsen-LeRoux C."/>
            <person name="Mahillon J."/>
            <person name="Lereclus D."/>
            <person name="Sorokin A."/>
        </authorList>
    </citation>
    <scope>NUCLEOTIDE SEQUENCE</scope>
    <source>
        <strain evidence="2">AM65-52</strain>
        <plasmid evidence="2">pAM65-52-1-360K</plasmid>
    </source>
</reference>
<gene>
    <name evidence="2" type="ORF">ATN07_28940</name>
    <name evidence="3" type="ORF">BTAR23_AR23_05815</name>
</gene>
<dbReference type="AlphaFoldDB" id="A0A1L2Z0F7"/>
<evidence type="ECO:0008006" key="5">
    <source>
        <dbReference type="Google" id="ProtNLM"/>
    </source>
</evidence>
<evidence type="ECO:0000313" key="3">
    <source>
        <dbReference type="EMBL" id="VIJ07716.1"/>
    </source>
</evidence>
<keyword evidence="2" id="KW-0614">Plasmid</keyword>